<comment type="caution">
    <text evidence="1">The sequence shown here is derived from an EMBL/GenBank/DDBJ whole genome shotgun (WGS) entry which is preliminary data.</text>
</comment>
<sequence length="87" mass="9985">MLKSVYQTNLSSTHWYKWKCYAKHSVCFKNHNYLWNVRFVLFHRPLSVVCGEGGAVSGKCLCPAQPNAPFSCRPQGRSDPSLRPFLH</sequence>
<dbReference type="AlphaFoldDB" id="A0A8X6PB23"/>
<keyword evidence="2" id="KW-1185">Reference proteome</keyword>
<accession>A0A8X6PB23</accession>
<evidence type="ECO:0000313" key="1">
    <source>
        <dbReference type="EMBL" id="GFT56932.1"/>
    </source>
</evidence>
<evidence type="ECO:0000313" key="2">
    <source>
        <dbReference type="Proteomes" id="UP000887013"/>
    </source>
</evidence>
<proteinExistence type="predicted"/>
<organism evidence="1 2">
    <name type="scientific">Nephila pilipes</name>
    <name type="common">Giant wood spider</name>
    <name type="synonym">Nephila maculata</name>
    <dbReference type="NCBI Taxonomy" id="299642"/>
    <lineage>
        <taxon>Eukaryota</taxon>
        <taxon>Metazoa</taxon>
        <taxon>Ecdysozoa</taxon>
        <taxon>Arthropoda</taxon>
        <taxon>Chelicerata</taxon>
        <taxon>Arachnida</taxon>
        <taxon>Araneae</taxon>
        <taxon>Araneomorphae</taxon>
        <taxon>Entelegynae</taxon>
        <taxon>Araneoidea</taxon>
        <taxon>Nephilidae</taxon>
        <taxon>Nephila</taxon>
    </lineage>
</organism>
<protein>
    <submittedName>
        <fullName evidence="1">Uncharacterized protein</fullName>
    </submittedName>
</protein>
<gene>
    <name evidence="1" type="ORF">NPIL_584371</name>
</gene>
<name>A0A8X6PB23_NEPPI</name>
<dbReference type="EMBL" id="BMAW01066868">
    <property type="protein sequence ID" value="GFT56932.1"/>
    <property type="molecule type" value="Genomic_DNA"/>
</dbReference>
<reference evidence="1" key="1">
    <citation type="submission" date="2020-08" db="EMBL/GenBank/DDBJ databases">
        <title>Multicomponent nature underlies the extraordinary mechanical properties of spider dragline silk.</title>
        <authorList>
            <person name="Kono N."/>
            <person name="Nakamura H."/>
            <person name="Mori M."/>
            <person name="Yoshida Y."/>
            <person name="Ohtoshi R."/>
            <person name="Malay A.D."/>
            <person name="Moran D.A.P."/>
            <person name="Tomita M."/>
            <person name="Numata K."/>
            <person name="Arakawa K."/>
        </authorList>
    </citation>
    <scope>NUCLEOTIDE SEQUENCE</scope>
</reference>
<dbReference type="Proteomes" id="UP000887013">
    <property type="component" value="Unassembled WGS sequence"/>
</dbReference>